<gene>
    <name evidence="3" type="ORF">ABL_00534</name>
</gene>
<evidence type="ECO:0000313" key="4">
    <source>
        <dbReference type="Proteomes" id="UP000068243"/>
    </source>
</evidence>
<protein>
    <recommendedName>
        <fullName evidence="2">Transcription factor IIIC subunit 5 HTH domain-containing protein</fullName>
    </recommendedName>
</protein>
<dbReference type="VEuPathDB" id="FungiDB:ATCC64974_54440"/>
<dbReference type="Pfam" id="PF09734">
    <property type="entry name" value="Tau95"/>
    <property type="match status" value="1"/>
</dbReference>
<dbReference type="Proteomes" id="UP000068243">
    <property type="component" value="Unassembled WGS sequence"/>
</dbReference>
<dbReference type="VEuPathDB" id="FungiDB:An01g08360"/>
<feature type="region of interest" description="Disordered" evidence="1">
    <location>
        <begin position="1"/>
        <end position="82"/>
    </location>
</feature>
<dbReference type="EMBL" id="BCMY01000001">
    <property type="protein sequence ID" value="GAQ34129.1"/>
    <property type="molecule type" value="Genomic_DNA"/>
</dbReference>
<dbReference type="InterPro" id="IPR019136">
    <property type="entry name" value="TF_IIIC_su-5_HTH"/>
</dbReference>
<sequence length="1020" mass="115932">MRSKRSSHAVSNSSGDSNNNKVVKNKQECRDKQGRAVYGHEVAGSLAFRDNADFDDDNKDSNSDDDDDYSTSSNNSIDASKQACKDVEDNVSILGEMEFTGATVNMDAAKIPDGSRLIDKYSTLNESTRETARQIHDILERRPIVTIRVIKSQLQLRRESDLGEALPVCGYMFTNGPWKKALIKFGVDPRLRPDFRFYQTISFRMEFDPVVEPGKHDWATKGILAFPQLLQGGDNISYVFNGKKFVADGDTWQVCDITDTLLQRILSTEQLRTRVSPQDGFFCNGTMAKLEIIMQDKIVCIRDGIGCDDDEYKCLLAFPDEYEPLRQRDHISYGLLPQQLFQHHFIQRSEFYKLHPYEHPVPFIGIEGGRLGRLKSFADAYLHLGQAEERSHPGHPSVPATVDSMKRPSQPSGAADCISHCNTSQAHHPTMKKSRVQYVNSKLYEIAPSYDSRRLGSRSHDPCYDEIGSCVALICQQIIDNDNRIESAIPVRVGFDYNEPFRGAPQHWAIWLVFRDSIRILLPLSLSLKGAVVNEMAPDTLYLQGWTTDHELLKCRGRKRKRIDSREQVVEYMQRYYKDSQPIHSKFRLSPVLYITDVEMLFLQTSSWRPRRFAPTWTLYSTILHSSYRFGQPLSPMYGKYTDIKSMINTIIEKAPRVSFFKAPVQPSQLVELGHFTLLNRVSDEQILTQSSHHLDASGIGTTPKLGLEDIEKSFEHEDVTATSIRKIRSKIMHALKLSLVESMEFVDEKRRCMFYTCPESQASVASYYCLYHSRALINHASNLSGSTSGGTSLADGAFKRQVSITDDTRGALLQLKSLYSRPNRTWIIDFEFISMPAKYSPIPLQFAIRQLDGKLLYAENVDYSMSMGELVEAVSPYVSNKHKMMGTLFLRCYGGLRTNGDTPSKIREFVRTVCGYDHSGVQLLSWFSAQDMQCFLRLLTGKDVLIHGKISHLTSKNFQPVNIGDLCRKILPNLPSKRLESVREYLVRGKENMSSRNYHNASYDTRAMADIVEALVRLV</sequence>
<organism evidence="3 4">
    <name type="scientific">Aspergillus niger</name>
    <dbReference type="NCBI Taxonomy" id="5061"/>
    <lineage>
        <taxon>Eukaryota</taxon>
        <taxon>Fungi</taxon>
        <taxon>Dikarya</taxon>
        <taxon>Ascomycota</taxon>
        <taxon>Pezizomycotina</taxon>
        <taxon>Eurotiomycetes</taxon>
        <taxon>Eurotiomycetidae</taxon>
        <taxon>Eurotiales</taxon>
        <taxon>Aspergillaceae</taxon>
        <taxon>Aspergillus</taxon>
        <taxon>Aspergillus subgen. Circumdati</taxon>
    </lineage>
</organism>
<comment type="caution">
    <text evidence="3">The sequence shown here is derived from an EMBL/GenBank/DDBJ whole genome shotgun (WGS) entry which is preliminary data.</text>
</comment>
<feature type="compositionally biased region" description="Polar residues" evidence="1">
    <location>
        <begin position="8"/>
        <end position="22"/>
    </location>
</feature>
<dbReference type="GO" id="GO:0001002">
    <property type="term" value="F:RNA polymerase III type 1 promoter sequence-specific DNA binding"/>
    <property type="evidence" value="ECO:0007669"/>
    <property type="project" value="TreeGrafter"/>
</dbReference>
<feature type="compositionally biased region" description="Acidic residues" evidence="1">
    <location>
        <begin position="53"/>
        <end position="69"/>
    </location>
</feature>
<dbReference type="VEuPathDB" id="FungiDB:ASPNIDRAFT2_1089046"/>
<dbReference type="VEuPathDB" id="FungiDB:M747DRAFT_356025"/>
<dbReference type="PANTHER" id="PTHR13230">
    <property type="entry name" value="GENERAL TRANSCRIPTION FACTOR IIIC, POLYPEPTIDE 5"/>
    <property type="match status" value="1"/>
</dbReference>
<dbReference type="VEuPathDB" id="FungiDB:M747DRAFT_275316"/>
<evidence type="ECO:0000259" key="2">
    <source>
        <dbReference type="Pfam" id="PF09734"/>
    </source>
</evidence>
<dbReference type="InterPro" id="IPR040454">
    <property type="entry name" value="TF_IIIC_Tfc1/Sfc1"/>
</dbReference>
<feature type="compositionally biased region" description="Basic and acidic residues" evidence="1">
    <location>
        <begin position="25"/>
        <end position="34"/>
    </location>
</feature>
<dbReference type="GO" id="GO:0000127">
    <property type="term" value="C:transcription factor TFIIIC complex"/>
    <property type="evidence" value="ECO:0007669"/>
    <property type="project" value="InterPro"/>
</dbReference>
<proteinExistence type="predicted"/>
<dbReference type="AlphaFoldDB" id="A0A100I3N9"/>
<dbReference type="GO" id="GO:0001003">
    <property type="term" value="F:RNA polymerase III type 2 promoter sequence-specific DNA binding"/>
    <property type="evidence" value="ECO:0007669"/>
    <property type="project" value="TreeGrafter"/>
</dbReference>
<dbReference type="GO" id="GO:0006384">
    <property type="term" value="P:transcription initiation at RNA polymerase III promoter"/>
    <property type="evidence" value="ECO:0007669"/>
    <property type="project" value="InterPro"/>
</dbReference>
<accession>A0A100I3N9</accession>
<evidence type="ECO:0000256" key="1">
    <source>
        <dbReference type="SAM" id="MobiDB-lite"/>
    </source>
</evidence>
<reference evidence="4" key="1">
    <citation type="journal article" date="2016" name="Genome Announc.">
        <title>Draft genome sequence of Aspergillus niger strain An76.</title>
        <authorList>
            <person name="Gong W."/>
            <person name="Cheng Z."/>
            <person name="Zhang H."/>
            <person name="Liu L."/>
            <person name="Gao P."/>
            <person name="Wang L."/>
        </authorList>
    </citation>
    <scope>NUCLEOTIDE SEQUENCE [LARGE SCALE GENOMIC DNA]</scope>
    <source>
        <strain evidence="4">An76</strain>
    </source>
</reference>
<name>A0A100I3N9_ASPNG</name>
<feature type="domain" description="Transcription factor IIIC subunit 5 HTH" evidence="2">
    <location>
        <begin position="98"/>
        <end position="204"/>
    </location>
</feature>
<dbReference type="VEuPathDB" id="FungiDB:An02g10220"/>
<dbReference type="OrthoDB" id="4479638at2759"/>
<dbReference type="OMA" id="QDMQCFL"/>
<evidence type="ECO:0000313" key="3">
    <source>
        <dbReference type="EMBL" id="GAQ34129.1"/>
    </source>
</evidence>
<dbReference type="PANTHER" id="PTHR13230:SF5">
    <property type="entry name" value="GENERAL TRANSCRIPTION FACTOR 3C POLYPEPTIDE 5"/>
    <property type="match status" value="1"/>
</dbReference>